<evidence type="ECO:0000313" key="7">
    <source>
        <dbReference type="Proteomes" id="UP001589609"/>
    </source>
</evidence>
<comment type="caution">
    <text evidence="6">The sequence shown here is derived from an EMBL/GenBank/DDBJ whole genome shotgun (WGS) entry which is preliminary data.</text>
</comment>
<accession>A0ABV5WHN2</accession>
<evidence type="ECO:0000256" key="3">
    <source>
        <dbReference type="ARBA" id="ARBA00023136"/>
    </source>
</evidence>
<reference evidence="6 7" key="1">
    <citation type="submission" date="2024-09" db="EMBL/GenBank/DDBJ databases">
        <authorList>
            <person name="Sun Q."/>
            <person name="Mori K."/>
        </authorList>
    </citation>
    <scope>NUCLEOTIDE SEQUENCE [LARGE SCALE GENOMIC DNA]</scope>
    <source>
        <strain evidence="6 7">JCM 11201</strain>
    </source>
</reference>
<comment type="similarity">
    <text evidence="2 4">Belongs to the GerABKA family.</text>
</comment>
<evidence type="ECO:0000256" key="4">
    <source>
        <dbReference type="PIRNR" id="PIRNR005690"/>
    </source>
</evidence>
<evidence type="ECO:0000256" key="2">
    <source>
        <dbReference type="ARBA" id="ARBA00005278"/>
    </source>
</evidence>
<protein>
    <submittedName>
        <fullName evidence="6">Spore germination protein</fullName>
    </submittedName>
</protein>
<dbReference type="PANTHER" id="PTHR22550">
    <property type="entry name" value="SPORE GERMINATION PROTEIN"/>
    <property type="match status" value="1"/>
</dbReference>
<evidence type="ECO:0000313" key="6">
    <source>
        <dbReference type="EMBL" id="MFB9759743.1"/>
    </source>
</evidence>
<keyword evidence="3 4" id="KW-0472">Membrane</keyword>
<dbReference type="PANTHER" id="PTHR22550:SF5">
    <property type="entry name" value="LEUCINE ZIPPER PROTEIN 4"/>
    <property type="match status" value="1"/>
</dbReference>
<dbReference type="Pfam" id="PF03323">
    <property type="entry name" value="GerA"/>
    <property type="match status" value="1"/>
</dbReference>
<organism evidence="6 7">
    <name type="scientific">Ectobacillus funiculus</name>
    <dbReference type="NCBI Taxonomy" id="137993"/>
    <lineage>
        <taxon>Bacteria</taxon>
        <taxon>Bacillati</taxon>
        <taxon>Bacillota</taxon>
        <taxon>Bacilli</taxon>
        <taxon>Bacillales</taxon>
        <taxon>Bacillaceae</taxon>
        <taxon>Ectobacillus</taxon>
    </lineage>
</organism>
<comment type="subcellular location">
    <subcellularLocation>
        <location evidence="4">Cell membrane</location>
    </subcellularLocation>
    <subcellularLocation>
        <location evidence="1">Membrane</location>
        <topology evidence="1">Multi-pass membrane protein</topology>
    </subcellularLocation>
</comment>
<keyword evidence="5" id="KW-1133">Transmembrane helix</keyword>
<name>A0ABV5WHN2_9BACI</name>
<keyword evidence="5" id="KW-0812">Transmembrane</keyword>
<feature type="transmembrane region" description="Helical" evidence="5">
    <location>
        <begin position="447"/>
        <end position="471"/>
    </location>
</feature>
<dbReference type="EMBL" id="JBHMAF010000087">
    <property type="protein sequence ID" value="MFB9759743.1"/>
    <property type="molecule type" value="Genomic_DNA"/>
</dbReference>
<proteinExistence type="inferred from homology"/>
<feature type="transmembrane region" description="Helical" evidence="5">
    <location>
        <begin position="286"/>
        <end position="307"/>
    </location>
</feature>
<keyword evidence="7" id="KW-1185">Reference proteome</keyword>
<gene>
    <name evidence="6" type="ORF">ACFFMS_15160</name>
</gene>
<feature type="transmembrane region" description="Helical" evidence="5">
    <location>
        <begin position="328"/>
        <end position="347"/>
    </location>
</feature>
<dbReference type="PIRSF" id="PIRSF005690">
    <property type="entry name" value="GerBA"/>
    <property type="match status" value="1"/>
</dbReference>
<evidence type="ECO:0000256" key="1">
    <source>
        <dbReference type="ARBA" id="ARBA00004141"/>
    </source>
</evidence>
<dbReference type="Proteomes" id="UP001589609">
    <property type="component" value="Unassembled WGS sequence"/>
</dbReference>
<dbReference type="InterPro" id="IPR050768">
    <property type="entry name" value="UPF0353/GerABKA_families"/>
</dbReference>
<dbReference type="InterPro" id="IPR004995">
    <property type="entry name" value="Spore_Ger"/>
</dbReference>
<sequence>MEVGINMPFWNNFRKKTDKEKRDKHGETLWDTGELFLHCDLQENLHQIRQAVGNSPDVIIREFEIGSSQDQVAVVYIDGLADKNMVSDFVLRSLMLDTAEETFKNMVSDKSIFDFIKDNALTVGEVKVIKDWKGLILSIFSGDTVILVNGWVEVIGSSTRGGESRGIEEPSSQVVIRGPKDGFSESIGTNISLVRRRIKSPNLWFETMKIGKVTQTDVAIMYVKGIVNDKLVQEVRQRINDIEIDGIFESGYIEELIQDETFSLFPTIYNTERPDGVAANLLEGRIAIFVDGTPFVLLAPTTFFMYFQSTEDYYHRYDIITAIRLLRFVAFFISFLGPSVYIAAITFHQEMIPTPLLINLAAQRENIPFPAFVEAFLMEVSFEILREAGIRLPRAVGQSVSIVGGLVLGQAAVQAGIVSPAMVIVVAITGIASFATPAFNMAISVRLFRFVIMIFAAIFGFYGIAISNLMIIGHLCSLRSFGIPYMAPLAPFISADQKDAILRLPLWSFLTRPRLISQNKITRMEQDLKPSPPEKKGDRNEN</sequence>
<feature type="transmembrane region" description="Helical" evidence="5">
    <location>
        <begin position="417"/>
        <end position="435"/>
    </location>
</feature>
<evidence type="ECO:0000256" key="5">
    <source>
        <dbReference type="SAM" id="Phobius"/>
    </source>
</evidence>